<evidence type="ECO:0000313" key="3">
    <source>
        <dbReference type="Proteomes" id="UP000001903"/>
    </source>
</evidence>
<dbReference type="HOGENOM" id="CLU_061327_0_0_2"/>
<dbReference type="AlphaFoldDB" id="D2S1U8"/>
<keyword evidence="1" id="KW-0472">Membrane</keyword>
<dbReference type="OrthoDB" id="265845at2157"/>
<feature type="transmembrane region" description="Helical" evidence="1">
    <location>
        <begin position="231"/>
        <end position="251"/>
    </location>
</feature>
<keyword evidence="2" id="KW-0614">Plasmid</keyword>
<dbReference type="EMBL" id="CP001862">
    <property type="protein sequence ID" value="ADB63345.1"/>
    <property type="molecule type" value="Genomic_DNA"/>
</dbReference>
<geneLocation type="plasmid" evidence="2 3">
    <name>pHTUR02</name>
</geneLocation>
<dbReference type="Pfam" id="PF25927">
    <property type="entry name" value="DUF7972"/>
    <property type="match status" value="1"/>
</dbReference>
<feature type="transmembrane region" description="Helical" evidence="1">
    <location>
        <begin position="263"/>
        <end position="286"/>
    </location>
</feature>
<gene>
    <name evidence="2" type="ordered locus">Htur_4541</name>
</gene>
<keyword evidence="1" id="KW-1133">Transmembrane helix</keyword>
<protein>
    <submittedName>
        <fullName evidence="2">Uncharacterized protein</fullName>
    </submittedName>
</protein>
<keyword evidence="3" id="KW-1185">Reference proteome</keyword>
<dbReference type="RefSeq" id="WP_012945589.1">
    <property type="nucleotide sequence ID" value="NC_013745.1"/>
</dbReference>
<dbReference type="Proteomes" id="UP000001903">
    <property type="component" value="Plasmid pHTUR02"/>
</dbReference>
<name>D2S1U8_HALTV</name>
<dbReference type="GeneID" id="8745163"/>
<evidence type="ECO:0000313" key="2">
    <source>
        <dbReference type="EMBL" id="ADB63345.1"/>
    </source>
</evidence>
<feature type="transmembrane region" description="Helical" evidence="1">
    <location>
        <begin position="46"/>
        <end position="67"/>
    </location>
</feature>
<dbReference type="InterPro" id="IPR058278">
    <property type="entry name" value="DUF7972"/>
</dbReference>
<sequence length="303" mass="32950">MDDRVSRWLLLSGDRFSVATGILFTMTVVVLIPLFSQFAIRNLTPVIYIASALIGGNITLITLVVAINQVILSQELESPGSLRDEIDQSDDYRQAALDQPAPPTDPVDFLQQLLQQTQERAGSLEDFLPDSSSEPDTHLIDELPEECALISEELGSGSDKLSSVIVPLLGIEYATHIHECHQLESAYEGDEHDQLLSTLDSLSADLKNLDIARQYFTTASMKEELAQLSRSLLYVGVLAISLPVALLVQLATFPTAAAPMPMLLVFALLTAVVGLIPLALLIAFILRVATVAQHIASITPFMT</sequence>
<accession>D2S1U8</accession>
<evidence type="ECO:0000256" key="1">
    <source>
        <dbReference type="SAM" id="Phobius"/>
    </source>
</evidence>
<organism evidence="2 3">
    <name type="scientific">Haloterrigena turkmenica (strain ATCC 51198 / DSM 5511 / JCM 9101 / NCIMB 13204 / VKM B-1734 / 4k)</name>
    <name type="common">Halococcus turkmenicus</name>
    <dbReference type="NCBI Taxonomy" id="543526"/>
    <lineage>
        <taxon>Archaea</taxon>
        <taxon>Methanobacteriati</taxon>
        <taxon>Methanobacteriota</taxon>
        <taxon>Stenosarchaea group</taxon>
        <taxon>Halobacteria</taxon>
        <taxon>Halobacteriales</taxon>
        <taxon>Natrialbaceae</taxon>
        <taxon>Haloterrigena</taxon>
    </lineage>
</organism>
<proteinExistence type="predicted"/>
<feature type="transmembrane region" description="Helical" evidence="1">
    <location>
        <begin position="21"/>
        <end position="40"/>
    </location>
</feature>
<keyword evidence="1" id="KW-0812">Transmembrane</keyword>
<dbReference type="KEGG" id="htu:Htur_4541"/>
<reference evidence="2 3" key="1">
    <citation type="journal article" date="2010" name="Stand. Genomic Sci.">
        <title>Complete genome sequence of Haloterrigena turkmenica type strain (4k).</title>
        <authorList>
            <person name="Saunders E."/>
            <person name="Tindall B.J."/>
            <person name="Fahnrich R."/>
            <person name="Lapidus A."/>
            <person name="Copeland A."/>
            <person name="Del Rio T.G."/>
            <person name="Lucas S."/>
            <person name="Chen F."/>
            <person name="Tice H."/>
            <person name="Cheng J.F."/>
            <person name="Han C."/>
            <person name="Detter J.C."/>
            <person name="Bruce D."/>
            <person name="Goodwin L."/>
            <person name="Chain P."/>
            <person name="Pitluck S."/>
            <person name="Pati A."/>
            <person name="Ivanova N."/>
            <person name="Mavromatis K."/>
            <person name="Chen A."/>
            <person name="Palaniappan K."/>
            <person name="Land M."/>
            <person name="Hauser L."/>
            <person name="Chang Y.J."/>
            <person name="Jeffries C.D."/>
            <person name="Brettin T."/>
            <person name="Rohde M."/>
            <person name="Goker M."/>
            <person name="Bristow J."/>
            <person name="Eisen J.A."/>
            <person name="Markowitz V."/>
            <person name="Hugenholtz P."/>
            <person name="Klenk H.P."/>
            <person name="Kyrpides N.C."/>
        </authorList>
    </citation>
    <scope>NUCLEOTIDE SEQUENCE [LARGE SCALE GENOMIC DNA]</scope>
    <source>
        <strain evidence="3">ATCC 51198 / DSM 5511 / JCM 9101 / NCIMB 13204 / VKM B-1734 / 4k</strain>
    </source>
</reference>